<evidence type="ECO:0000313" key="3">
    <source>
        <dbReference type="EMBL" id="RCK44639.1"/>
    </source>
</evidence>
<feature type="domain" description="SnoaL-like" evidence="2">
    <location>
        <begin position="38"/>
        <end position="133"/>
    </location>
</feature>
<dbReference type="PANTHER" id="PTHR38436:SF1">
    <property type="entry name" value="ESTER CYCLASE"/>
    <property type="match status" value="1"/>
</dbReference>
<accession>A0A367WTV5</accession>
<dbReference type="OrthoDB" id="8849037at2"/>
<feature type="chain" id="PRO_5016934960" description="SnoaL-like domain-containing protein" evidence="1">
    <location>
        <begin position="26"/>
        <end position="151"/>
    </location>
</feature>
<name>A0A367WTV5_9PROT</name>
<proteinExistence type="predicted"/>
<dbReference type="Gene3D" id="3.10.450.50">
    <property type="match status" value="1"/>
</dbReference>
<dbReference type="PANTHER" id="PTHR38436">
    <property type="entry name" value="POLYKETIDE CYCLASE SNOAL-LIKE DOMAIN"/>
    <property type="match status" value="1"/>
</dbReference>
<dbReference type="Proteomes" id="UP000252255">
    <property type="component" value="Unassembled WGS sequence"/>
</dbReference>
<sequence length="151" mass="16711">MIGSKSILRSALLMALLTITHPLHAGEIEDRNTANTVAFYEMVFNQHNVDGAITKFMGDEYIQHNPFAPDGIEGFRSAITGWLKADPSIHADIVRTIAQDDLVTLHVRSTSAQGESAVIDIFRLDADGKIVEHWDVSQPVPDQQAHDNTMF</sequence>
<evidence type="ECO:0000259" key="2">
    <source>
        <dbReference type="Pfam" id="PF12680"/>
    </source>
</evidence>
<dbReference type="Pfam" id="PF12680">
    <property type="entry name" value="SnoaL_2"/>
    <property type="match status" value="1"/>
</dbReference>
<feature type="signal peptide" evidence="1">
    <location>
        <begin position="1"/>
        <end position="25"/>
    </location>
</feature>
<organism evidence="3 4">
    <name type="scientific">Thalassospira profundimaris</name>
    <dbReference type="NCBI Taxonomy" id="502049"/>
    <lineage>
        <taxon>Bacteria</taxon>
        <taxon>Pseudomonadati</taxon>
        <taxon>Pseudomonadota</taxon>
        <taxon>Alphaproteobacteria</taxon>
        <taxon>Rhodospirillales</taxon>
        <taxon>Thalassospiraceae</taxon>
        <taxon>Thalassospira</taxon>
    </lineage>
</organism>
<protein>
    <recommendedName>
        <fullName evidence="2">SnoaL-like domain-containing protein</fullName>
    </recommendedName>
</protein>
<dbReference type="EMBL" id="JPWI01000009">
    <property type="protein sequence ID" value="RCK44639.1"/>
    <property type="molecule type" value="Genomic_DNA"/>
</dbReference>
<dbReference type="SUPFAM" id="SSF54427">
    <property type="entry name" value="NTF2-like"/>
    <property type="match status" value="1"/>
</dbReference>
<comment type="caution">
    <text evidence="3">The sequence shown here is derived from an EMBL/GenBank/DDBJ whole genome shotgun (WGS) entry which is preliminary data.</text>
</comment>
<dbReference type="GO" id="GO:0030638">
    <property type="term" value="P:polyketide metabolic process"/>
    <property type="evidence" value="ECO:0007669"/>
    <property type="project" value="InterPro"/>
</dbReference>
<keyword evidence="1" id="KW-0732">Signal</keyword>
<dbReference type="RefSeq" id="WP_114098796.1">
    <property type="nucleotide sequence ID" value="NZ_JPWI01000009.1"/>
</dbReference>
<dbReference type="AlphaFoldDB" id="A0A367WTV5"/>
<dbReference type="InterPro" id="IPR009959">
    <property type="entry name" value="Cyclase_SnoaL-like"/>
</dbReference>
<reference evidence="3 4" key="1">
    <citation type="submission" date="2014-07" db="EMBL/GenBank/DDBJ databases">
        <title>Draft genome sequence of Thalassospira profundimaris PR54-5.</title>
        <authorList>
            <person name="Lai Q."/>
            <person name="Shao Z."/>
        </authorList>
    </citation>
    <scope>NUCLEOTIDE SEQUENCE [LARGE SCALE GENOMIC DNA]</scope>
    <source>
        <strain evidence="3 4">PR54-5</strain>
    </source>
</reference>
<gene>
    <name evidence="3" type="ORF">TH30_14825</name>
</gene>
<evidence type="ECO:0000256" key="1">
    <source>
        <dbReference type="SAM" id="SignalP"/>
    </source>
</evidence>
<dbReference type="InterPro" id="IPR037401">
    <property type="entry name" value="SnoaL-like"/>
</dbReference>
<evidence type="ECO:0000313" key="4">
    <source>
        <dbReference type="Proteomes" id="UP000252255"/>
    </source>
</evidence>
<dbReference type="InterPro" id="IPR032710">
    <property type="entry name" value="NTF2-like_dom_sf"/>
</dbReference>